<name>A0AAV4BAN2_9GAST</name>
<comment type="caution">
    <text evidence="1">The sequence shown here is derived from an EMBL/GenBank/DDBJ whole genome shotgun (WGS) entry which is preliminary data.</text>
</comment>
<dbReference type="Proteomes" id="UP000735302">
    <property type="component" value="Unassembled WGS sequence"/>
</dbReference>
<reference evidence="1 2" key="1">
    <citation type="journal article" date="2021" name="Elife">
        <title>Chloroplast acquisition without the gene transfer in kleptoplastic sea slugs, Plakobranchus ocellatus.</title>
        <authorList>
            <person name="Maeda T."/>
            <person name="Takahashi S."/>
            <person name="Yoshida T."/>
            <person name="Shimamura S."/>
            <person name="Takaki Y."/>
            <person name="Nagai Y."/>
            <person name="Toyoda A."/>
            <person name="Suzuki Y."/>
            <person name="Arimoto A."/>
            <person name="Ishii H."/>
            <person name="Satoh N."/>
            <person name="Nishiyama T."/>
            <person name="Hasebe M."/>
            <person name="Maruyama T."/>
            <person name="Minagawa J."/>
            <person name="Obokata J."/>
            <person name="Shigenobu S."/>
        </authorList>
    </citation>
    <scope>NUCLEOTIDE SEQUENCE [LARGE SCALE GENOMIC DNA]</scope>
</reference>
<gene>
    <name evidence="1" type="ORF">PoB_004298200</name>
</gene>
<evidence type="ECO:0000313" key="1">
    <source>
        <dbReference type="EMBL" id="GFO16477.1"/>
    </source>
</evidence>
<dbReference type="AlphaFoldDB" id="A0AAV4BAN2"/>
<accession>A0AAV4BAN2</accession>
<dbReference type="EMBL" id="BLXT01004673">
    <property type="protein sequence ID" value="GFO16477.1"/>
    <property type="molecule type" value="Genomic_DNA"/>
</dbReference>
<keyword evidence="2" id="KW-1185">Reference proteome</keyword>
<sequence length="77" mass="8389">MAHARTTELLGPSCRNANNKALPALNNRQIPIAGGDYCRVERSLRHAPKVRADPVELAVKEVSVGRLYGTAVYTTND</sequence>
<organism evidence="1 2">
    <name type="scientific">Plakobranchus ocellatus</name>
    <dbReference type="NCBI Taxonomy" id="259542"/>
    <lineage>
        <taxon>Eukaryota</taxon>
        <taxon>Metazoa</taxon>
        <taxon>Spiralia</taxon>
        <taxon>Lophotrochozoa</taxon>
        <taxon>Mollusca</taxon>
        <taxon>Gastropoda</taxon>
        <taxon>Heterobranchia</taxon>
        <taxon>Euthyneura</taxon>
        <taxon>Panpulmonata</taxon>
        <taxon>Sacoglossa</taxon>
        <taxon>Placobranchoidea</taxon>
        <taxon>Plakobranchidae</taxon>
        <taxon>Plakobranchus</taxon>
    </lineage>
</organism>
<protein>
    <submittedName>
        <fullName evidence="1">Uncharacterized protein</fullName>
    </submittedName>
</protein>
<proteinExistence type="predicted"/>
<evidence type="ECO:0000313" key="2">
    <source>
        <dbReference type="Proteomes" id="UP000735302"/>
    </source>
</evidence>